<dbReference type="Pfam" id="PF08669">
    <property type="entry name" value="GCV_T_C"/>
    <property type="match status" value="1"/>
</dbReference>
<dbReference type="Gene3D" id="4.10.1250.10">
    <property type="entry name" value="Aminomethyltransferase fragment"/>
    <property type="match status" value="1"/>
</dbReference>
<proteinExistence type="inferred from homology"/>
<evidence type="ECO:0000259" key="4">
    <source>
        <dbReference type="Pfam" id="PF08669"/>
    </source>
</evidence>
<dbReference type="Gene3D" id="2.40.30.110">
    <property type="entry name" value="Aminomethyltransferase beta-barrel domains"/>
    <property type="match status" value="1"/>
</dbReference>
<feature type="domain" description="GCVT N-terminal" evidence="3">
    <location>
        <begin position="12"/>
        <end position="253"/>
    </location>
</feature>
<dbReference type="SUPFAM" id="SSF103025">
    <property type="entry name" value="Folate-binding domain"/>
    <property type="match status" value="1"/>
</dbReference>
<dbReference type="AlphaFoldDB" id="A0A2H4ZPB3"/>
<accession>A0A2H4ZPB3</accession>
<dbReference type="Gene3D" id="3.30.1360.120">
    <property type="entry name" value="Probable tRNA modification gtpase trme, domain 1"/>
    <property type="match status" value="1"/>
</dbReference>
<dbReference type="PANTHER" id="PTHR43757:SF2">
    <property type="entry name" value="AMINOMETHYLTRANSFERASE, MITOCHONDRIAL"/>
    <property type="match status" value="1"/>
</dbReference>
<protein>
    <submittedName>
        <fullName evidence="5">Putative Glycine cleavage T-protein (Aminomethyl transferase)</fullName>
    </submittedName>
</protein>
<evidence type="ECO:0000259" key="3">
    <source>
        <dbReference type="Pfam" id="PF01571"/>
    </source>
</evidence>
<dbReference type="InterPro" id="IPR006222">
    <property type="entry name" value="GCVT_N"/>
</dbReference>
<comment type="similarity">
    <text evidence="1">Belongs to the GcvT family.</text>
</comment>
<dbReference type="Gene3D" id="3.30.70.1400">
    <property type="entry name" value="Aminomethyltransferase beta-barrel domains"/>
    <property type="match status" value="1"/>
</dbReference>
<evidence type="ECO:0000256" key="2">
    <source>
        <dbReference type="PIRSR" id="PIRSR006487-1"/>
    </source>
</evidence>
<keyword evidence="5" id="KW-0934">Plastid</keyword>
<gene>
    <name evidence="5" type="ORF">PLO_376</name>
</gene>
<dbReference type="GO" id="GO:0005829">
    <property type="term" value="C:cytosol"/>
    <property type="evidence" value="ECO:0007669"/>
    <property type="project" value="TreeGrafter"/>
</dbReference>
<dbReference type="InterPro" id="IPR028896">
    <property type="entry name" value="GcvT/YgfZ/DmdA"/>
</dbReference>
<name>A0A2H4ZPB3_9EUKA</name>
<organism evidence="5">
    <name type="scientific">Paulinella longichromatophora</name>
    <dbReference type="NCBI Taxonomy" id="1708747"/>
    <lineage>
        <taxon>Eukaryota</taxon>
        <taxon>Sar</taxon>
        <taxon>Rhizaria</taxon>
        <taxon>Cercozoa</taxon>
        <taxon>Imbricatea</taxon>
        <taxon>Silicofilosea</taxon>
        <taxon>Euglyphida</taxon>
        <taxon>Paulinellidae</taxon>
        <taxon>Paulinella</taxon>
    </lineage>
</organism>
<evidence type="ECO:0000313" key="5">
    <source>
        <dbReference type="EMBL" id="AUG32372.1"/>
    </source>
</evidence>
<dbReference type="SUPFAM" id="SSF101790">
    <property type="entry name" value="Aminomethyltransferase beta-barrel domain"/>
    <property type="match status" value="1"/>
</dbReference>
<dbReference type="GO" id="GO:0016740">
    <property type="term" value="F:transferase activity"/>
    <property type="evidence" value="ECO:0007669"/>
    <property type="project" value="UniProtKB-KW"/>
</dbReference>
<feature type="domain" description="Aminomethyltransferase C-terminal" evidence="4">
    <location>
        <begin position="276"/>
        <end position="350"/>
    </location>
</feature>
<dbReference type="InterPro" id="IPR013977">
    <property type="entry name" value="GcvT_C"/>
</dbReference>
<dbReference type="EMBL" id="MG264610">
    <property type="protein sequence ID" value="AUG32372.1"/>
    <property type="molecule type" value="Genomic_DNA"/>
</dbReference>
<reference evidence="5" key="1">
    <citation type="submission" date="2017-10" db="EMBL/GenBank/DDBJ databases">
        <title>Paulinella longichromatophora chromatophore genome.</title>
        <authorList>
            <person name="Lhee D."/>
            <person name="Yoon H.S."/>
        </authorList>
    </citation>
    <scope>NUCLEOTIDE SEQUENCE</scope>
</reference>
<sequence>MMITTSKVTIQFSNLNDEYKAIYTQSGLFDLFQTGILLLKGERIKDKLQLLVPTDLNRIGPGESCRTIILNEEGGIENRITIHDRGHTNGFSEVILIINDFCTVAQDSWIWRQLDLKGILISDLRKTSLHFALEGPMAKAHLKEITQNTTVINMAPFSNCVLNLNGIYEGMAAGATILITRISNLGKDGFEILIRDSEGISLWDYFILKGIKPCGLATWDILRLETYLQVYDFDLDFVTSPFEASLGHLVHLEMPELFMGRQALEAQIAGHIYYCLVGLIIEGSAIPNRLSFVLQQDVWIGQIRSGGWSPTLSKAIALAYISKEVVKTYEYVTVNIWDKMYTARIMKIPFC</sequence>
<evidence type="ECO:0000256" key="1">
    <source>
        <dbReference type="ARBA" id="ARBA00008609"/>
    </source>
</evidence>
<dbReference type="PANTHER" id="PTHR43757">
    <property type="entry name" value="AMINOMETHYLTRANSFERASE"/>
    <property type="match status" value="1"/>
</dbReference>
<dbReference type="InterPro" id="IPR027266">
    <property type="entry name" value="TrmE/GcvT-like"/>
</dbReference>
<keyword evidence="5" id="KW-0808">Transferase</keyword>
<geneLocation type="plastid" evidence="5"/>
<dbReference type="Pfam" id="PF01571">
    <property type="entry name" value="GCV_T"/>
    <property type="match status" value="1"/>
</dbReference>
<dbReference type="PIRSF" id="PIRSF006487">
    <property type="entry name" value="GcvT"/>
    <property type="match status" value="1"/>
</dbReference>
<dbReference type="InterPro" id="IPR029043">
    <property type="entry name" value="GcvT/YgfZ_C"/>
</dbReference>
<feature type="binding site" evidence="2">
    <location>
        <position position="191"/>
    </location>
    <ligand>
        <name>substrate</name>
    </ligand>
</feature>